<name>A0A7S0ZHV8_9RHOD</name>
<evidence type="ECO:0000256" key="2">
    <source>
        <dbReference type="SAM" id="Phobius"/>
    </source>
</evidence>
<keyword evidence="2" id="KW-0472">Membrane</keyword>
<gene>
    <name evidence="3" type="ORF">TOLI1172_LOCUS6558</name>
</gene>
<feature type="region of interest" description="Disordered" evidence="1">
    <location>
        <begin position="1"/>
        <end position="82"/>
    </location>
</feature>
<evidence type="ECO:0000256" key="1">
    <source>
        <dbReference type="SAM" id="MobiDB-lite"/>
    </source>
</evidence>
<sequence length="405" mass="43771">MADGPGQFEDPPQFEQEGGYEEAAAGGYEEVPAEYTEQEGAYEEAAAPAEYEEGERGMTDAAAAPDGEAPKQAVDENGGFYDEQGLYHDGMGGVYDADGNYYYDETQAGGAAEGQYYDEENPDIPDATYNKEDAGCCKSFMTSVYPLMITIIVLNAIMIIMGGVILGVGVYILEGGEVQLSGFSNIEGVVTSSPYVFSIICIVLGSIIIFFATLGIAISKFMATGGMFGFIRCMYFIYQSFMILVLLILAAVCILSGVGLGLIRGDNGFSADGWGDNVVLDPRFSCQQQYDFLCAGYLDGNCDSDNPDINADCPGHRCVDFCRVEEDVPNDTNDCKACINQAENGWDFPQCKDFETRFAFNGCQQEINNSLSDTYILVIIVTTISAFFVILVIAAGSWKSCACCQ</sequence>
<feature type="compositionally biased region" description="Low complexity" evidence="1">
    <location>
        <begin position="15"/>
        <end position="35"/>
    </location>
</feature>
<organism evidence="3">
    <name type="scientific">Timspurckia oligopyrenoides</name>
    <dbReference type="NCBI Taxonomy" id="708627"/>
    <lineage>
        <taxon>Eukaryota</taxon>
        <taxon>Rhodophyta</taxon>
        <taxon>Bangiophyceae</taxon>
        <taxon>Porphyridiales</taxon>
        <taxon>Porphyridiaceae</taxon>
        <taxon>Timspurckia</taxon>
    </lineage>
</organism>
<keyword evidence="2" id="KW-0812">Transmembrane</keyword>
<dbReference type="AlphaFoldDB" id="A0A7S0ZHV8"/>
<feature type="transmembrane region" description="Helical" evidence="2">
    <location>
        <begin position="244"/>
        <end position="263"/>
    </location>
</feature>
<keyword evidence="2" id="KW-1133">Transmembrane helix</keyword>
<feature type="transmembrane region" description="Helical" evidence="2">
    <location>
        <begin position="193"/>
        <end position="214"/>
    </location>
</feature>
<feature type="transmembrane region" description="Helical" evidence="2">
    <location>
        <begin position="147"/>
        <end position="173"/>
    </location>
</feature>
<proteinExistence type="predicted"/>
<dbReference type="EMBL" id="HBFP01009152">
    <property type="protein sequence ID" value="CAD8822162.1"/>
    <property type="molecule type" value="Transcribed_RNA"/>
</dbReference>
<reference evidence="3" key="1">
    <citation type="submission" date="2021-01" db="EMBL/GenBank/DDBJ databases">
        <authorList>
            <person name="Corre E."/>
            <person name="Pelletier E."/>
            <person name="Niang G."/>
            <person name="Scheremetjew M."/>
            <person name="Finn R."/>
            <person name="Kale V."/>
            <person name="Holt S."/>
            <person name="Cochrane G."/>
            <person name="Meng A."/>
            <person name="Brown T."/>
            <person name="Cohen L."/>
        </authorList>
    </citation>
    <scope>NUCLEOTIDE SEQUENCE</scope>
    <source>
        <strain evidence="3">CCMP3278</strain>
    </source>
</reference>
<protein>
    <submittedName>
        <fullName evidence="3">Uncharacterized protein</fullName>
    </submittedName>
</protein>
<evidence type="ECO:0000313" key="3">
    <source>
        <dbReference type="EMBL" id="CAD8822162.1"/>
    </source>
</evidence>
<accession>A0A7S0ZHV8</accession>
<feature type="transmembrane region" description="Helical" evidence="2">
    <location>
        <begin position="375"/>
        <end position="398"/>
    </location>
</feature>